<dbReference type="PANTHER" id="PTHR30085">
    <property type="entry name" value="AMINO ACID ABC TRANSPORTER PERMEASE"/>
    <property type="match status" value="1"/>
</dbReference>
<proteinExistence type="inferred from homology"/>
<evidence type="ECO:0000313" key="7">
    <source>
        <dbReference type="Proteomes" id="UP000291613"/>
    </source>
</evidence>
<dbReference type="Pfam" id="PF00497">
    <property type="entry name" value="SBP_bac_3"/>
    <property type="match status" value="1"/>
</dbReference>
<dbReference type="CDD" id="cd13688">
    <property type="entry name" value="PBP2_GltI_DEBP"/>
    <property type="match status" value="1"/>
</dbReference>
<evidence type="ECO:0000256" key="4">
    <source>
        <dbReference type="SAM" id="SignalP"/>
    </source>
</evidence>
<dbReference type="GO" id="GO:0006865">
    <property type="term" value="P:amino acid transport"/>
    <property type="evidence" value="ECO:0007669"/>
    <property type="project" value="TreeGrafter"/>
</dbReference>
<feature type="chain" id="PRO_5020475550" evidence="4">
    <location>
        <begin position="24"/>
        <end position="311"/>
    </location>
</feature>
<dbReference type="InterPro" id="IPR051455">
    <property type="entry name" value="Bact_solute-bind_prot3"/>
</dbReference>
<sequence>MTRRSAFFLALAAGLAMAGAVRAQETEGLLSGTLKKVRDRGTILIGYRTGAVPFSFLNRGGQPVGFSVEICRGIASDIAARLHRDLLEPDAAVWQTGIRLVFVPLSAEARLPKVTAGEVDLECGSTTATDERRKSVAFSPVFFLAGTKIMGRDGNGVSSYRDLAGRKLAVGAGTTNAEVVRRLAVKVSPPIEVQEVASAEAAVEALASGKADAAASDDILLYGLKASRPDGDSFTIEGDYLSFEPYAIMFRKDDPDLAELVGQSFARMARDSILSSSYERWFLKPLPTGAELGLPMSSYLAEIYRALGQPD</sequence>
<dbReference type="GO" id="GO:0030288">
    <property type="term" value="C:outer membrane-bounded periplasmic space"/>
    <property type="evidence" value="ECO:0007669"/>
    <property type="project" value="TreeGrafter"/>
</dbReference>
<comment type="caution">
    <text evidence="6">The sequence shown here is derived from an EMBL/GenBank/DDBJ whole genome shotgun (WGS) entry which is preliminary data.</text>
</comment>
<dbReference type="GO" id="GO:0005576">
    <property type="term" value="C:extracellular region"/>
    <property type="evidence" value="ECO:0007669"/>
    <property type="project" value="TreeGrafter"/>
</dbReference>
<evidence type="ECO:0000256" key="3">
    <source>
        <dbReference type="ARBA" id="ARBA00022729"/>
    </source>
</evidence>
<dbReference type="InterPro" id="IPR001638">
    <property type="entry name" value="Solute-binding_3/MltF_N"/>
</dbReference>
<dbReference type="SUPFAM" id="SSF53850">
    <property type="entry name" value="Periplasmic binding protein-like II"/>
    <property type="match status" value="1"/>
</dbReference>
<feature type="domain" description="Solute-binding protein family 3/N-terminal" evidence="5">
    <location>
        <begin position="42"/>
        <end position="285"/>
    </location>
</feature>
<feature type="signal peptide" evidence="4">
    <location>
        <begin position="1"/>
        <end position="23"/>
    </location>
</feature>
<dbReference type="AlphaFoldDB" id="A0A4Q9GHC4"/>
<evidence type="ECO:0000256" key="1">
    <source>
        <dbReference type="ARBA" id="ARBA00010333"/>
    </source>
</evidence>
<keyword evidence="3 4" id="KW-0732">Signal</keyword>
<dbReference type="RefSeq" id="WP_131002510.1">
    <property type="nucleotide sequence ID" value="NZ_JBHSZR010000003.1"/>
</dbReference>
<gene>
    <name evidence="6" type="ORF">EYR15_07060</name>
</gene>
<dbReference type="OrthoDB" id="7240770at2"/>
<dbReference type="Proteomes" id="UP000291613">
    <property type="component" value="Unassembled WGS sequence"/>
</dbReference>
<dbReference type="EMBL" id="SIUB01000003">
    <property type="protein sequence ID" value="TBN53569.1"/>
    <property type="molecule type" value="Genomic_DNA"/>
</dbReference>
<name>A0A4Q9GHC4_9HYPH</name>
<evidence type="ECO:0000259" key="5">
    <source>
        <dbReference type="SMART" id="SM00062"/>
    </source>
</evidence>
<dbReference type="PANTHER" id="PTHR30085:SF2">
    <property type="entry name" value="GLUTAMATE_ASPARTATE IMPORT SOLUTE-BINDING PROTEIN"/>
    <property type="match status" value="1"/>
</dbReference>
<comment type="similarity">
    <text evidence="1">Belongs to the bacterial solute-binding protein 3 family.</text>
</comment>
<protein>
    <submittedName>
        <fullName evidence="6">Amino acid ABC transporter substrate-binding protein</fullName>
    </submittedName>
</protein>
<organism evidence="6 7">
    <name type="scientific">Hansschlegelia quercus</name>
    <dbReference type="NCBI Taxonomy" id="2528245"/>
    <lineage>
        <taxon>Bacteria</taxon>
        <taxon>Pseudomonadati</taxon>
        <taxon>Pseudomonadota</taxon>
        <taxon>Alphaproteobacteria</taxon>
        <taxon>Hyphomicrobiales</taxon>
        <taxon>Methylopilaceae</taxon>
        <taxon>Hansschlegelia</taxon>
    </lineage>
</organism>
<evidence type="ECO:0000256" key="2">
    <source>
        <dbReference type="ARBA" id="ARBA00022448"/>
    </source>
</evidence>
<accession>A0A4Q9GHC4</accession>
<reference evidence="6 7" key="1">
    <citation type="submission" date="2019-02" db="EMBL/GenBank/DDBJ databases">
        <title>Hansschlegelia quercus sp. nov., a novel methylotrophic bacterium from buds of oak (Quercus robur L.).</title>
        <authorList>
            <person name="Agafonova N.V."/>
            <person name="Kaparullina E.N."/>
            <person name="Grouzdev D.S."/>
            <person name="Doronina N.V."/>
        </authorList>
    </citation>
    <scope>NUCLEOTIDE SEQUENCE [LARGE SCALE GENOMIC DNA]</scope>
    <source>
        <strain evidence="6 7">Dub</strain>
    </source>
</reference>
<evidence type="ECO:0000313" key="6">
    <source>
        <dbReference type="EMBL" id="TBN53569.1"/>
    </source>
</evidence>
<keyword evidence="2" id="KW-0813">Transport</keyword>
<dbReference type="Gene3D" id="3.40.190.10">
    <property type="entry name" value="Periplasmic binding protein-like II"/>
    <property type="match status" value="2"/>
</dbReference>
<dbReference type="SMART" id="SM00062">
    <property type="entry name" value="PBPb"/>
    <property type="match status" value="1"/>
</dbReference>
<keyword evidence="7" id="KW-1185">Reference proteome</keyword>